<dbReference type="Pfam" id="PF13443">
    <property type="entry name" value="HTH_26"/>
    <property type="match status" value="1"/>
</dbReference>
<gene>
    <name evidence="2" type="ORF">DW839_04585</name>
</gene>
<dbReference type="Gene3D" id="1.10.260.40">
    <property type="entry name" value="lambda repressor-like DNA-binding domains"/>
    <property type="match status" value="1"/>
</dbReference>
<evidence type="ECO:0000259" key="1">
    <source>
        <dbReference type="Pfam" id="PF13443"/>
    </source>
</evidence>
<accession>A0A414AZZ1</accession>
<comment type="caution">
    <text evidence="2">The sequence shown here is derived from an EMBL/GenBank/DDBJ whole genome shotgun (WGS) entry which is preliminary data.</text>
</comment>
<dbReference type="InterPro" id="IPR001387">
    <property type="entry name" value="Cro/C1-type_HTH"/>
</dbReference>
<organism evidence="2 3">
    <name type="scientific">Enterocloster bolteae</name>
    <dbReference type="NCBI Taxonomy" id="208479"/>
    <lineage>
        <taxon>Bacteria</taxon>
        <taxon>Bacillati</taxon>
        <taxon>Bacillota</taxon>
        <taxon>Clostridia</taxon>
        <taxon>Lachnospirales</taxon>
        <taxon>Lachnospiraceae</taxon>
        <taxon>Enterocloster</taxon>
    </lineage>
</organism>
<dbReference type="Proteomes" id="UP000283975">
    <property type="component" value="Unassembled WGS sequence"/>
</dbReference>
<evidence type="ECO:0000313" key="3">
    <source>
        <dbReference type="Proteomes" id="UP000283975"/>
    </source>
</evidence>
<dbReference type="InterPro" id="IPR010982">
    <property type="entry name" value="Lambda_DNA-bd_dom_sf"/>
</dbReference>
<feature type="domain" description="HTH cro/C1-type" evidence="1">
    <location>
        <begin position="6"/>
        <end position="67"/>
    </location>
</feature>
<proteinExistence type="predicted"/>
<dbReference type="EMBL" id="QSHZ01000003">
    <property type="protein sequence ID" value="RHC58064.1"/>
    <property type="molecule type" value="Genomic_DNA"/>
</dbReference>
<dbReference type="SUPFAM" id="SSF47413">
    <property type="entry name" value="lambda repressor-like DNA-binding domains"/>
    <property type="match status" value="1"/>
</dbReference>
<dbReference type="GO" id="GO:0003677">
    <property type="term" value="F:DNA binding"/>
    <property type="evidence" value="ECO:0007669"/>
    <property type="project" value="InterPro"/>
</dbReference>
<protein>
    <submittedName>
        <fullName evidence="2">XRE family transcriptional regulator</fullName>
    </submittedName>
</protein>
<evidence type="ECO:0000313" key="2">
    <source>
        <dbReference type="EMBL" id="RHC58064.1"/>
    </source>
</evidence>
<dbReference type="AlphaFoldDB" id="A0A414AZZ1"/>
<sequence length="70" mass="8291">MVVNIRLEELLKEKEVSKNKLCQNCKLEWTQLNNYCKNKVKRVDLALLARMCDYLDCTVNDILELKEQDS</sequence>
<reference evidence="2 3" key="1">
    <citation type="submission" date="2018-08" db="EMBL/GenBank/DDBJ databases">
        <title>A genome reference for cultivated species of the human gut microbiota.</title>
        <authorList>
            <person name="Zou Y."/>
            <person name="Xue W."/>
            <person name="Luo G."/>
        </authorList>
    </citation>
    <scope>NUCLEOTIDE SEQUENCE [LARGE SCALE GENOMIC DNA]</scope>
    <source>
        <strain evidence="2 3">AM35-14</strain>
    </source>
</reference>
<name>A0A414AZZ1_9FIRM</name>